<keyword evidence="3" id="KW-1185">Reference proteome</keyword>
<protein>
    <submittedName>
        <fullName evidence="2">Thioredoxin family protein</fullName>
    </submittedName>
</protein>
<evidence type="ECO:0000259" key="1">
    <source>
        <dbReference type="PROSITE" id="PS51352"/>
    </source>
</evidence>
<gene>
    <name evidence="2" type="ORF">EGI31_10560</name>
</gene>
<name>A0AAE3KUP2_9BACT</name>
<dbReference type="Pfam" id="PF08534">
    <property type="entry name" value="Redoxin"/>
    <property type="match status" value="1"/>
</dbReference>
<reference evidence="2 3" key="1">
    <citation type="submission" date="2018-11" db="EMBL/GenBank/DDBJ databases">
        <title>Novel bacteria species description.</title>
        <authorList>
            <person name="Han J.-H."/>
        </authorList>
    </citation>
    <scope>NUCLEOTIDE SEQUENCE [LARGE SCALE GENOMIC DNA]</scope>
    <source>
        <strain evidence="2 3">KCTC23259</strain>
    </source>
</reference>
<dbReference type="EMBL" id="RJUF01000027">
    <property type="protein sequence ID" value="MCP9763401.1"/>
    <property type="molecule type" value="Genomic_DNA"/>
</dbReference>
<dbReference type="InterPro" id="IPR036249">
    <property type="entry name" value="Thioredoxin-like_sf"/>
</dbReference>
<dbReference type="RefSeq" id="WP_255037182.1">
    <property type="nucleotide sequence ID" value="NZ_RJUF01000027.1"/>
</dbReference>
<dbReference type="AlphaFoldDB" id="A0AAE3KUP2"/>
<dbReference type="InterPro" id="IPR047262">
    <property type="entry name" value="PRX-like1"/>
</dbReference>
<comment type="caution">
    <text evidence="2">The sequence shown here is derived from an EMBL/GenBank/DDBJ whole genome shotgun (WGS) entry which is preliminary data.</text>
</comment>
<dbReference type="InterPro" id="IPR013740">
    <property type="entry name" value="Redoxin"/>
</dbReference>
<evidence type="ECO:0000313" key="2">
    <source>
        <dbReference type="EMBL" id="MCP9763401.1"/>
    </source>
</evidence>
<evidence type="ECO:0000313" key="3">
    <source>
        <dbReference type="Proteomes" id="UP001204144"/>
    </source>
</evidence>
<dbReference type="Proteomes" id="UP001204144">
    <property type="component" value="Unassembled WGS sequence"/>
</dbReference>
<sequence>MALTPSNMINLGTLAPDFTLPDTVSKKNLSLEEIKGNKATVIMFICNHCPYVIHVMPEIVRIIEEYSSKGVAFIAISSNDIEKYPQDSPEKMKEFMAEWKLNIPYLFDESQAVAQAYDAACTPDFYIFSEDLKLKYRGRLDESRPRVEHPQPLTGKDLRGALNAILANQMVSEIQFPSMGCNIKWKVDVY</sequence>
<dbReference type="GO" id="GO:0016491">
    <property type="term" value="F:oxidoreductase activity"/>
    <property type="evidence" value="ECO:0007669"/>
    <property type="project" value="InterPro"/>
</dbReference>
<dbReference type="SUPFAM" id="SSF52833">
    <property type="entry name" value="Thioredoxin-like"/>
    <property type="match status" value="1"/>
</dbReference>
<organism evidence="2 3">
    <name type="scientific">Lacihabitans soyangensis</name>
    <dbReference type="NCBI Taxonomy" id="869394"/>
    <lineage>
        <taxon>Bacteria</taxon>
        <taxon>Pseudomonadati</taxon>
        <taxon>Bacteroidota</taxon>
        <taxon>Cytophagia</taxon>
        <taxon>Cytophagales</taxon>
        <taxon>Leadbetterellaceae</taxon>
        <taxon>Lacihabitans</taxon>
    </lineage>
</organism>
<accession>A0AAE3KUP2</accession>
<dbReference type="CDD" id="cd02969">
    <property type="entry name" value="PRX_like1"/>
    <property type="match status" value="1"/>
</dbReference>
<dbReference type="PROSITE" id="PS51352">
    <property type="entry name" value="THIOREDOXIN_2"/>
    <property type="match status" value="1"/>
</dbReference>
<dbReference type="PANTHER" id="PTHR43640:SF1">
    <property type="entry name" value="THIOREDOXIN-DEPENDENT PEROXIREDOXIN"/>
    <property type="match status" value="1"/>
</dbReference>
<proteinExistence type="predicted"/>
<dbReference type="InterPro" id="IPR013766">
    <property type="entry name" value="Thioredoxin_domain"/>
</dbReference>
<dbReference type="Gene3D" id="3.40.30.10">
    <property type="entry name" value="Glutaredoxin"/>
    <property type="match status" value="1"/>
</dbReference>
<feature type="domain" description="Thioredoxin" evidence="1">
    <location>
        <begin position="9"/>
        <end position="167"/>
    </location>
</feature>
<dbReference type="PANTHER" id="PTHR43640">
    <property type="entry name" value="OS07G0260300 PROTEIN"/>
    <property type="match status" value="1"/>
</dbReference>